<proteinExistence type="predicted"/>
<dbReference type="InterPro" id="IPR009057">
    <property type="entry name" value="Homeodomain-like_sf"/>
</dbReference>
<gene>
    <name evidence="4" type="ORF">HKI87_04g27770</name>
</gene>
<dbReference type="Pfam" id="PF00249">
    <property type="entry name" value="Myb_DNA-binding"/>
    <property type="match status" value="1"/>
</dbReference>
<keyword evidence="5" id="KW-1185">Reference proteome</keyword>
<dbReference type="Gene3D" id="1.10.10.60">
    <property type="entry name" value="Homeodomain-like"/>
    <property type="match status" value="1"/>
</dbReference>
<evidence type="ECO:0000256" key="1">
    <source>
        <dbReference type="SAM" id="MobiDB-lite"/>
    </source>
</evidence>
<evidence type="ECO:0000259" key="3">
    <source>
        <dbReference type="PROSITE" id="PS51294"/>
    </source>
</evidence>
<dbReference type="SMART" id="SM00717">
    <property type="entry name" value="SANT"/>
    <property type="match status" value="1"/>
</dbReference>
<feature type="region of interest" description="Disordered" evidence="1">
    <location>
        <begin position="125"/>
        <end position="153"/>
    </location>
</feature>
<feature type="domain" description="HTH myb-type" evidence="3">
    <location>
        <begin position="78"/>
        <end position="131"/>
    </location>
</feature>
<dbReference type="InterPro" id="IPR001005">
    <property type="entry name" value="SANT/Myb"/>
</dbReference>
<reference evidence="4 5" key="1">
    <citation type="submission" date="2024-03" db="EMBL/GenBank/DDBJ databases">
        <title>Complete genome sequence of the green alga Chloropicon roscoffensis RCC1871.</title>
        <authorList>
            <person name="Lemieux C."/>
            <person name="Pombert J.-F."/>
            <person name="Otis C."/>
            <person name="Turmel M."/>
        </authorList>
    </citation>
    <scope>NUCLEOTIDE SEQUENCE [LARGE SCALE GENOMIC DNA]</scope>
    <source>
        <strain evidence="4 5">RCC1871</strain>
    </source>
</reference>
<name>A0AAX4P4J4_9CHLO</name>
<dbReference type="InterPro" id="IPR017930">
    <property type="entry name" value="Myb_dom"/>
</dbReference>
<evidence type="ECO:0000259" key="2">
    <source>
        <dbReference type="PROSITE" id="PS50090"/>
    </source>
</evidence>
<feature type="compositionally biased region" description="Polar residues" evidence="1">
    <location>
        <begin position="135"/>
        <end position="151"/>
    </location>
</feature>
<evidence type="ECO:0000313" key="5">
    <source>
        <dbReference type="Proteomes" id="UP001472866"/>
    </source>
</evidence>
<dbReference type="CDD" id="cd00167">
    <property type="entry name" value="SANT"/>
    <property type="match status" value="1"/>
</dbReference>
<organism evidence="4 5">
    <name type="scientific">Chloropicon roscoffensis</name>
    <dbReference type="NCBI Taxonomy" id="1461544"/>
    <lineage>
        <taxon>Eukaryota</taxon>
        <taxon>Viridiplantae</taxon>
        <taxon>Chlorophyta</taxon>
        <taxon>Chloropicophyceae</taxon>
        <taxon>Chloropicales</taxon>
        <taxon>Chloropicaceae</taxon>
        <taxon>Chloropicon</taxon>
    </lineage>
</organism>
<dbReference type="EMBL" id="CP151504">
    <property type="protein sequence ID" value="WZN61242.1"/>
    <property type="molecule type" value="Genomic_DNA"/>
</dbReference>
<accession>A0AAX4P4J4</accession>
<evidence type="ECO:0000313" key="4">
    <source>
        <dbReference type="EMBL" id="WZN61242.1"/>
    </source>
</evidence>
<protein>
    <submittedName>
        <fullName evidence="4">SANT domain-containing protein</fullName>
    </submittedName>
</protein>
<sequence>MRVKPAKPKDPMTLPDELFVQPQLLDNLAQQQDRGGMYFGECVYPPWKRQRKSLKAEKKFRHGGKITSLTASHVKMQASKLPKTPFTPEEDKVIVAERRRGTTWELISRLLPGRTAAIVKKHYHQNLKPPRQTPGVPQQPSALTGGPQKQQAADLVPLTREEQEKKLYNKIVIIPTKLDAKKRPQLFFVLHFNPLAQRCHLVPLMEDGTFRREGPRSGRTKWKLVPEGQGEELESVPAVDCTIVKSEATNKVSDADKEAWQVFDHRYA</sequence>
<dbReference type="PROSITE" id="PS50090">
    <property type="entry name" value="MYB_LIKE"/>
    <property type="match status" value="1"/>
</dbReference>
<dbReference type="Proteomes" id="UP001472866">
    <property type="component" value="Chromosome 04"/>
</dbReference>
<dbReference type="SUPFAM" id="SSF46689">
    <property type="entry name" value="Homeodomain-like"/>
    <property type="match status" value="1"/>
</dbReference>
<dbReference type="PROSITE" id="PS51294">
    <property type="entry name" value="HTH_MYB"/>
    <property type="match status" value="1"/>
</dbReference>
<feature type="domain" description="Myb-like" evidence="2">
    <location>
        <begin position="78"/>
        <end position="127"/>
    </location>
</feature>
<dbReference type="AlphaFoldDB" id="A0AAX4P4J4"/>